<evidence type="ECO:0000256" key="1">
    <source>
        <dbReference type="ARBA" id="ARBA00012928"/>
    </source>
</evidence>
<accession>A0AA86J8H1</accession>
<dbReference type="GO" id="GO:0070403">
    <property type="term" value="F:NAD+ binding"/>
    <property type="evidence" value="ECO:0007669"/>
    <property type="project" value="InterPro"/>
</dbReference>
<evidence type="ECO:0000313" key="7">
    <source>
        <dbReference type="Proteomes" id="UP001329151"/>
    </source>
</evidence>
<dbReference type="GO" id="GO:0017136">
    <property type="term" value="F:histone deacetylase activity, NAD-dependent"/>
    <property type="evidence" value="ECO:0007669"/>
    <property type="project" value="TreeGrafter"/>
</dbReference>
<dbReference type="InterPro" id="IPR026591">
    <property type="entry name" value="Sirtuin_cat_small_dom_sf"/>
</dbReference>
<evidence type="ECO:0000313" key="6">
    <source>
        <dbReference type="EMBL" id="BET26520.1"/>
    </source>
</evidence>
<organism evidence="6 7">
    <name type="scientific">Limnobacter thiooxidans</name>
    <dbReference type="NCBI Taxonomy" id="131080"/>
    <lineage>
        <taxon>Bacteria</taxon>
        <taxon>Pseudomonadati</taxon>
        <taxon>Pseudomonadota</taxon>
        <taxon>Betaproteobacteria</taxon>
        <taxon>Burkholderiales</taxon>
        <taxon>Burkholderiaceae</taxon>
        <taxon>Limnobacter</taxon>
    </lineage>
</organism>
<dbReference type="InterPro" id="IPR029035">
    <property type="entry name" value="DHS-like_NAD/FAD-binding_dom"/>
</dbReference>
<feature type="domain" description="Deacetylase sirtuin-type" evidence="5">
    <location>
        <begin position="1"/>
        <end position="229"/>
    </location>
</feature>
<dbReference type="EMBL" id="AP028947">
    <property type="protein sequence ID" value="BET26520.1"/>
    <property type="molecule type" value="Genomic_DNA"/>
</dbReference>
<dbReference type="PANTHER" id="PTHR11085:SF4">
    <property type="entry name" value="NAD-DEPENDENT PROTEIN DEACYLASE"/>
    <property type="match status" value="1"/>
</dbReference>
<dbReference type="Gene3D" id="3.40.50.1220">
    <property type="entry name" value="TPP-binding domain"/>
    <property type="match status" value="1"/>
</dbReference>
<dbReference type="InterPro" id="IPR003000">
    <property type="entry name" value="Sirtuin"/>
</dbReference>
<dbReference type="Gene3D" id="3.30.1600.10">
    <property type="entry name" value="SIR2/SIRT2 'Small Domain"/>
    <property type="match status" value="1"/>
</dbReference>
<dbReference type="SUPFAM" id="SSF52467">
    <property type="entry name" value="DHS-like NAD/FAD-binding domain"/>
    <property type="match status" value="1"/>
</dbReference>
<dbReference type="InterPro" id="IPR026590">
    <property type="entry name" value="Ssirtuin_cat_dom"/>
</dbReference>
<evidence type="ECO:0000256" key="3">
    <source>
        <dbReference type="ARBA" id="ARBA00023027"/>
    </source>
</evidence>
<dbReference type="Proteomes" id="UP001329151">
    <property type="component" value="Chromosome"/>
</dbReference>
<dbReference type="KEGG" id="lto:RGQ30_20210"/>
<protein>
    <recommendedName>
        <fullName evidence="1">protein acetyllysine N-acetyltransferase</fullName>
        <ecNumber evidence="1">2.3.1.286</ecNumber>
    </recommendedName>
</protein>
<dbReference type="RefSeq" id="WP_130556016.1">
    <property type="nucleotide sequence ID" value="NZ_AP028947.1"/>
</dbReference>
<evidence type="ECO:0000256" key="2">
    <source>
        <dbReference type="ARBA" id="ARBA00022679"/>
    </source>
</evidence>
<comment type="caution">
    <text evidence="4">Lacks conserved residue(s) required for the propagation of feature annotation.</text>
</comment>
<keyword evidence="2" id="KW-0808">Transferase</keyword>
<reference evidence="6 7" key="1">
    <citation type="submission" date="2023-10" db="EMBL/GenBank/DDBJ databases">
        <title>Complete Genome Sequence of Limnobacter thiooxidans CS-K2T, Isolated from freshwater lake sediments in Bavaria, Germany.</title>
        <authorList>
            <person name="Naruki M."/>
            <person name="Watanabe A."/>
            <person name="Warashina T."/>
            <person name="Morita T."/>
            <person name="Arakawa K."/>
        </authorList>
    </citation>
    <scope>NUCLEOTIDE SEQUENCE [LARGE SCALE GENOMIC DNA]</scope>
    <source>
        <strain evidence="6 7">CS-K2</strain>
    </source>
</reference>
<name>A0AA86J8H1_9BURK</name>
<dbReference type="Pfam" id="PF02146">
    <property type="entry name" value="SIR2"/>
    <property type="match status" value="1"/>
</dbReference>
<dbReference type="EC" id="2.3.1.286" evidence="1"/>
<dbReference type="InterPro" id="IPR050134">
    <property type="entry name" value="NAD-dep_sirtuin_deacylases"/>
</dbReference>
<proteinExistence type="predicted"/>
<evidence type="ECO:0000259" key="5">
    <source>
        <dbReference type="PROSITE" id="PS50305"/>
    </source>
</evidence>
<evidence type="ECO:0000256" key="4">
    <source>
        <dbReference type="PROSITE-ProRule" id="PRU00236"/>
    </source>
</evidence>
<sequence>MKPLINKQKVVFFTGAGISAESGLETFRDSDGMWEKIDVMSVASTTGWQQNPGLVLDFFNQRRQKMLQAEPTAAHHAIAELQAKYDVVVITQNIDDLHERAGSRQVIHLHGSVLCGRSSVHADRLYPISEKGIQLGDLCEFGSQIRPNIVWFGESVQNMEEAKRHVIEAGTVVAIGTSLVVQPAAGLLRYARFHANKMLITLDVGSQVPFGFRWIRAKASECTHLIKSL</sequence>
<keyword evidence="7" id="KW-1185">Reference proteome</keyword>
<keyword evidence="3" id="KW-0520">NAD</keyword>
<dbReference type="AlphaFoldDB" id="A0AA86J8H1"/>
<dbReference type="PANTHER" id="PTHR11085">
    <property type="entry name" value="NAD-DEPENDENT PROTEIN DEACYLASE SIRTUIN-5, MITOCHONDRIAL-RELATED"/>
    <property type="match status" value="1"/>
</dbReference>
<gene>
    <name evidence="6" type="ORF">RGQ30_20210</name>
</gene>
<dbReference type="PROSITE" id="PS50305">
    <property type="entry name" value="SIRTUIN"/>
    <property type="match status" value="1"/>
</dbReference>